<dbReference type="RefSeq" id="XP_012188917.1">
    <property type="nucleotide sequence ID" value="XM_012333527.1"/>
</dbReference>
<reference evidence="2" key="1">
    <citation type="journal article" date="2013" name="Genome Announc.">
        <title>Draft genome sequence of the basidiomycetous yeast-like fungus Pseudozyma hubeiensis SY62, which produces an abundant amount of the biosurfactant mannosylerythritol lipids.</title>
        <authorList>
            <person name="Konishi M."/>
            <person name="Hatada Y."/>
            <person name="Horiuchi J."/>
        </authorList>
    </citation>
    <scope>NUCLEOTIDE SEQUENCE [LARGE SCALE GENOMIC DNA]</scope>
    <source>
        <strain evidence="2">SY62</strain>
    </source>
</reference>
<dbReference type="eggNOG" id="ENOG502R2TF">
    <property type="taxonomic scope" value="Eukaryota"/>
</dbReference>
<dbReference type="HOGENOM" id="CLU_575063_0_0_1"/>
<proteinExistence type="predicted"/>
<accession>R9PBA5</accession>
<dbReference type="Proteomes" id="UP000014071">
    <property type="component" value="Unassembled WGS sequence"/>
</dbReference>
<evidence type="ECO:0000313" key="2">
    <source>
        <dbReference type="Proteomes" id="UP000014071"/>
    </source>
</evidence>
<dbReference type="GeneID" id="24108196"/>
<dbReference type="AlphaFoldDB" id="R9PBA5"/>
<dbReference type="OrthoDB" id="2556793at2759"/>
<evidence type="ECO:0000313" key="1">
    <source>
        <dbReference type="EMBL" id="GAC95330.1"/>
    </source>
</evidence>
<keyword evidence="2" id="KW-1185">Reference proteome</keyword>
<dbReference type="EMBL" id="DF238793">
    <property type="protein sequence ID" value="GAC95330.1"/>
    <property type="molecule type" value="Genomic_DNA"/>
</dbReference>
<sequence>MDTASSAAGLTISGTHRSIDPHIKISPLLSLQSDTTAARGLPQCFDNVILIVDANDTVICSSTPMMACADMLSEATCDEFYHFGPTCWMPSFGNSRNVTFSTLLADEHAVFCWQQACQEVKAETSRRLFLHGQEHLDSVCLSPRKELVLKQRSRQADEGLIELTIVAGRTSSDEQDAYFMVNVKTLTVPSIVTAPLHPRLTDPYPSSLRYTCRSMAGNNAELRLLVSRYGLILRTSLPRDCFIWHDCTEASPAEIQERATIAVLGKGASLPLFGQSLVEEPRLAALLHVVAEAAVGCLAQTIRLPIAGRQVTATVQPVFGIHACRSQGSEQTRTAAKVWVTLSASPRLYRRPSSALPSRMTRLGGTLPDGTYQRCSGAQLRRHSELESVRYSHFDRTRAGAALPTITTPTTTSVDRSRVGTSHRGLAAQFYRHATPSLSSADGDVAGDSLSVLNSRLEAENRGLRRQIEIRRRRG</sequence>
<protein>
    <submittedName>
        <fullName evidence="1">Uncharacterized protein</fullName>
    </submittedName>
</protein>
<organism evidence="1 2">
    <name type="scientific">Pseudozyma hubeiensis (strain SY62)</name>
    <name type="common">Yeast</name>
    <dbReference type="NCBI Taxonomy" id="1305764"/>
    <lineage>
        <taxon>Eukaryota</taxon>
        <taxon>Fungi</taxon>
        <taxon>Dikarya</taxon>
        <taxon>Basidiomycota</taxon>
        <taxon>Ustilaginomycotina</taxon>
        <taxon>Ustilaginomycetes</taxon>
        <taxon>Ustilaginales</taxon>
        <taxon>Ustilaginaceae</taxon>
        <taxon>Pseudozyma</taxon>
    </lineage>
</organism>
<name>R9PBA5_PSEHS</name>
<gene>
    <name evidence="1" type="ORF">PHSY_002905</name>
</gene>